<organism evidence="1 2">
    <name type="scientific">Chlamydia pneumoniae</name>
    <name type="common">Chlamydophila pneumoniae</name>
    <dbReference type="NCBI Taxonomy" id="83558"/>
    <lineage>
        <taxon>Bacteria</taxon>
        <taxon>Pseudomonadati</taxon>
        <taxon>Chlamydiota</taxon>
        <taxon>Chlamydiia</taxon>
        <taxon>Chlamydiales</taxon>
        <taxon>Chlamydiaceae</taxon>
        <taxon>Chlamydia/Chlamydophila group</taxon>
        <taxon>Chlamydia</taxon>
    </lineage>
</organism>
<accession>Q9K261</accession>
<dbReference type="KEGG" id="cpa:CP_0494"/>
<name>Q9K261_CHLPN</name>
<evidence type="ECO:0000313" key="1">
    <source>
        <dbReference type="EMBL" id="AAF38324.1"/>
    </source>
</evidence>
<reference evidence="1 2" key="1">
    <citation type="journal article" date="2000" name="Nucleic Acids Res.">
        <title>Genome sequences of Chlamydia trachomatis MoPn and Chlamydia pneumoniae AR39.</title>
        <authorList>
            <person name="Read T.D."/>
            <person name="Brunham R.C."/>
            <person name="Shen C."/>
            <person name="Gill S.R."/>
            <person name="Heidelberg J.F."/>
            <person name="White O."/>
            <person name="Hickey E.K."/>
            <person name="Peterson J.D."/>
            <person name="Utterback T.R."/>
            <person name="Berry K.J."/>
            <person name="Bass S."/>
            <person name="Linher K.D."/>
            <person name="Weidman J.F."/>
            <person name="Khouri H.M."/>
            <person name="Craven B."/>
            <person name="Bowman C."/>
            <person name="Dodson R.J."/>
            <person name="Gwinn M.L."/>
            <person name="Nelson W.C."/>
            <person name="DeBoy R.T."/>
            <person name="Kolonay J.F."/>
            <person name="McClarty G."/>
            <person name="Salzberg S.L."/>
            <person name="Eisen J.A."/>
            <person name="Fraser C.M."/>
        </authorList>
    </citation>
    <scope>NUCLEOTIDE SEQUENCE [LARGE SCALE GENOMIC DNA]</scope>
    <source>
        <strain evidence="1 2">AR39</strain>
    </source>
</reference>
<dbReference type="EMBL" id="AE002161">
    <property type="protein sequence ID" value="AAF38324.1"/>
    <property type="molecule type" value="Genomic_DNA"/>
</dbReference>
<gene>
    <name evidence="1" type="ordered locus">CP_0494</name>
</gene>
<sequence>MRKLTHYKTLKTIKIPNFYTISKAIHPGITEN</sequence>
<dbReference type="AlphaFoldDB" id="Q9K261"/>
<evidence type="ECO:0000313" key="2">
    <source>
        <dbReference type="Proteomes" id="UP000000583"/>
    </source>
</evidence>
<proteinExistence type="predicted"/>
<dbReference type="Proteomes" id="UP000000583">
    <property type="component" value="Chromosome"/>
</dbReference>
<protein>
    <submittedName>
        <fullName evidence="1">Uncharacterized protein</fullName>
    </submittedName>
</protein>
<dbReference type="PIR" id="C81569">
    <property type="entry name" value="C81569"/>
</dbReference>